<dbReference type="PANTHER" id="PTHR11638:SF18">
    <property type="entry name" value="HEAT SHOCK PROTEIN 104"/>
    <property type="match status" value="1"/>
</dbReference>
<feature type="domain" description="AAA+ ATPase" evidence="6">
    <location>
        <begin position="203"/>
        <end position="346"/>
    </location>
</feature>
<dbReference type="InterPro" id="IPR004176">
    <property type="entry name" value="Clp_R_N"/>
</dbReference>
<dbReference type="Gene3D" id="3.40.50.300">
    <property type="entry name" value="P-loop containing nucleotide triphosphate hydrolases"/>
    <property type="match status" value="2"/>
</dbReference>
<dbReference type="InterPro" id="IPR036628">
    <property type="entry name" value="Clp_N_dom_sf"/>
</dbReference>
<comment type="caution">
    <text evidence="8">The sequence shown here is derived from an EMBL/GenBank/DDBJ whole genome shotgun (WGS) entry which is preliminary data.</text>
</comment>
<evidence type="ECO:0000259" key="6">
    <source>
        <dbReference type="SMART" id="SM00382"/>
    </source>
</evidence>
<dbReference type="GO" id="GO:0034605">
    <property type="term" value="P:cellular response to heat"/>
    <property type="evidence" value="ECO:0007669"/>
    <property type="project" value="TreeGrafter"/>
</dbReference>
<dbReference type="FunFam" id="3.40.50.300:FF:000025">
    <property type="entry name" value="ATP-dependent Clp protease subunit"/>
    <property type="match status" value="1"/>
</dbReference>
<keyword evidence="3" id="KW-0067">ATP-binding</keyword>
<dbReference type="InterPro" id="IPR019489">
    <property type="entry name" value="Clp_ATPase_C"/>
</dbReference>
<evidence type="ECO:0000256" key="2">
    <source>
        <dbReference type="ARBA" id="ARBA00022741"/>
    </source>
</evidence>
<dbReference type="Gene3D" id="1.10.8.60">
    <property type="match status" value="2"/>
</dbReference>
<dbReference type="Pfam" id="PF07724">
    <property type="entry name" value="AAA_2"/>
    <property type="match status" value="1"/>
</dbReference>
<dbReference type="EMBL" id="PDUD01000023">
    <property type="protein sequence ID" value="PHN05111.1"/>
    <property type="molecule type" value="Genomic_DNA"/>
</dbReference>
<proteinExistence type="predicted"/>
<sequence>MQYPLSLPLQQAVQSAQREARKRSQAQFSSGHLLWGILQEDAGLLPFLEQINKEIFSLRSWAEFRMDTFPKTSKTEEDPPADEWVQQTLKEANTIKTKDLAPLITPLHVLKAICIPEVAFTAEQLLRFPISQEELRGMVAQKKEADQIQSTLSPKRHANTELSKALNRFCEDLTEKARQGKVDPVLGRDAELQKLMQILGKRNSPNVLLVGEPGVGKTALVGGLALEILADTVPMILKEVSIFELDVNGSLVAGAFKGEVEERLKKVLQAIKELGRAILFIDEIHTLLDEKGSVGSGAVNLLKPELARGEIILIGATTHTEYKKYIEKDFAFARRFTQLTIEEPSEEVAVEMIEGLLPKYSSYHHLHIDNAAAKQAVYLAKRYIGSKRLPVAAIEIIDLAMSAANVMNDTTEKELGKIREQLSEAQKIEDEATALRQLNRVVDAIEDKISFLLLQDHVDFEALRGFNSPAALSGEIEKTLALLSEKSTNQKEHIISDDITAAIANQSGVPLGKIKAKESEKWLNLTEVLKKRVVGQDEALEVVAKTLQRSRAGLKEDNEPIGAFFFTGPTGTGKTELAKAIAEFLFDHEEAMIRFDMSEFMQEHTVETLLGAPAGFVGHEEGGLLINKIRQKPYSVILFDEIEKAHPDVYKIFLQILEEGKLTDRLGKVGDFTKAVIIFTSNAGSEWIETAFEKGRPPTENELKEYLIGLKDEKNNKVFRREFVYRRIKIIPFAPLSTDVALKVLNIQIDRFAKLLNKQEIDLKVSEEAKEHLISIGFNKLFGARPLRDTVKEQIGTPVANLIIEGKLEKGDVLEVNFKEKLAFNVL</sequence>
<dbReference type="RefSeq" id="WP_099151658.1">
    <property type="nucleotide sequence ID" value="NZ_PDUD01000023.1"/>
</dbReference>
<dbReference type="InterPro" id="IPR050130">
    <property type="entry name" value="ClpA_ClpB"/>
</dbReference>
<gene>
    <name evidence="8" type="ORF">CRP01_19000</name>
</gene>
<dbReference type="InterPro" id="IPR041546">
    <property type="entry name" value="ClpA/ClpB_AAA_lid"/>
</dbReference>
<evidence type="ECO:0000259" key="7">
    <source>
        <dbReference type="SMART" id="SM01086"/>
    </source>
</evidence>
<dbReference type="GO" id="GO:0005737">
    <property type="term" value="C:cytoplasm"/>
    <property type="evidence" value="ECO:0007669"/>
    <property type="project" value="TreeGrafter"/>
</dbReference>
<dbReference type="Pfam" id="PF00004">
    <property type="entry name" value="AAA"/>
    <property type="match status" value="1"/>
</dbReference>
<keyword evidence="2" id="KW-0547">Nucleotide-binding</keyword>
<name>A0A2D0N9B0_FLAN2</name>
<dbReference type="OrthoDB" id="9803641at2"/>
<dbReference type="SUPFAM" id="SSF81923">
    <property type="entry name" value="Double Clp-N motif"/>
    <property type="match status" value="1"/>
</dbReference>
<dbReference type="GO" id="GO:0016887">
    <property type="term" value="F:ATP hydrolysis activity"/>
    <property type="evidence" value="ECO:0007669"/>
    <property type="project" value="InterPro"/>
</dbReference>
<organism evidence="8 9">
    <name type="scientific">Flavilitoribacter nigricans (strain ATCC 23147 / DSM 23189 / NBRC 102662 / NCIMB 1420 / SS-2)</name>
    <name type="common">Lewinella nigricans</name>
    <dbReference type="NCBI Taxonomy" id="1122177"/>
    <lineage>
        <taxon>Bacteria</taxon>
        <taxon>Pseudomonadati</taxon>
        <taxon>Bacteroidota</taxon>
        <taxon>Saprospiria</taxon>
        <taxon>Saprospirales</taxon>
        <taxon>Lewinellaceae</taxon>
        <taxon>Flavilitoribacter</taxon>
    </lineage>
</organism>
<dbReference type="Proteomes" id="UP000223913">
    <property type="component" value="Unassembled WGS sequence"/>
</dbReference>
<evidence type="ECO:0000313" key="9">
    <source>
        <dbReference type="Proteomes" id="UP000223913"/>
    </source>
</evidence>
<keyword evidence="9" id="KW-1185">Reference proteome</keyword>
<dbReference type="PRINTS" id="PR00300">
    <property type="entry name" value="CLPPROTEASEA"/>
</dbReference>
<dbReference type="SMART" id="SM00382">
    <property type="entry name" value="AAA"/>
    <property type="match status" value="2"/>
</dbReference>
<reference evidence="8 9" key="1">
    <citation type="submission" date="2017-10" db="EMBL/GenBank/DDBJ databases">
        <title>The draft genome sequence of Lewinella nigricans NBRC 102662.</title>
        <authorList>
            <person name="Wang K."/>
        </authorList>
    </citation>
    <scope>NUCLEOTIDE SEQUENCE [LARGE SCALE GENOMIC DNA]</scope>
    <source>
        <strain evidence="8 9">NBRC 102662</strain>
    </source>
</reference>
<dbReference type="PANTHER" id="PTHR11638">
    <property type="entry name" value="ATP-DEPENDENT CLP PROTEASE"/>
    <property type="match status" value="1"/>
</dbReference>
<evidence type="ECO:0000313" key="8">
    <source>
        <dbReference type="EMBL" id="PHN05111.1"/>
    </source>
</evidence>
<evidence type="ECO:0000256" key="3">
    <source>
        <dbReference type="ARBA" id="ARBA00022840"/>
    </source>
</evidence>
<evidence type="ECO:0000256" key="4">
    <source>
        <dbReference type="ARBA" id="ARBA00023186"/>
    </source>
</evidence>
<dbReference type="GO" id="GO:0005524">
    <property type="term" value="F:ATP binding"/>
    <property type="evidence" value="ECO:0007669"/>
    <property type="project" value="UniProtKB-KW"/>
</dbReference>
<keyword evidence="4" id="KW-0143">Chaperone</keyword>
<feature type="domain" description="Clp ATPase C-terminal" evidence="7">
    <location>
        <begin position="736"/>
        <end position="824"/>
    </location>
</feature>
<keyword evidence="1" id="KW-0677">Repeat</keyword>
<feature type="coiled-coil region" evidence="5">
    <location>
        <begin position="408"/>
        <end position="455"/>
    </location>
</feature>
<dbReference type="Pfam" id="PF17871">
    <property type="entry name" value="AAA_lid_9"/>
    <property type="match status" value="1"/>
</dbReference>
<feature type="domain" description="AAA+ ATPase" evidence="6">
    <location>
        <begin position="560"/>
        <end position="729"/>
    </location>
</feature>
<dbReference type="InterPro" id="IPR001270">
    <property type="entry name" value="ClpA/B"/>
</dbReference>
<dbReference type="Pfam" id="PF02861">
    <property type="entry name" value="Clp_N"/>
    <property type="match status" value="1"/>
</dbReference>
<evidence type="ECO:0000256" key="1">
    <source>
        <dbReference type="ARBA" id="ARBA00022737"/>
    </source>
</evidence>
<dbReference type="CDD" id="cd19499">
    <property type="entry name" value="RecA-like_ClpB_Hsp104-like"/>
    <property type="match status" value="1"/>
</dbReference>
<dbReference type="InterPro" id="IPR003959">
    <property type="entry name" value="ATPase_AAA_core"/>
</dbReference>
<dbReference type="Pfam" id="PF10431">
    <property type="entry name" value="ClpB_D2-small"/>
    <property type="match status" value="1"/>
</dbReference>
<dbReference type="InterPro" id="IPR003593">
    <property type="entry name" value="AAA+_ATPase"/>
</dbReference>
<dbReference type="SUPFAM" id="SSF52540">
    <property type="entry name" value="P-loop containing nucleoside triphosphate hydrolases"/>
    <property type="match status" value="2"/>
</dbReference>
<dbReference type="InterPro" id="IPR027417">
    <property type="entry name" value="P-loop_NTPase"/>
</dbReference>
<dbReference type="AlphaFoldDB" id="A0A2D0N9B0"/>
<dbReference type="Gene3D" id="1.10.1780.10">
    <property type="entry name" value="Clp, N-terminal domain"/>
    <property type="match status" value="1"/>
</dbReference>
<dbReference type="SMART" id="SM01086">
    <property type="entry name" value="ClpB_D2-small"/>
    <property type="match status" value="1"/>
</dbReference>
<keyword evidence="5" id="KW-0175">Coiled coil</keyword>
<protein>
    <submittedName>
        <fullName evidence="8">Type VI secretion system ATPase ClpV</fullName>
    </submittedName>
</protein>
<evidence type="ECO:0000256" key="5">
    <source>
        <dbReference type="SAM" id="Coils"/>
    </source>
</evidence>
<accession>A0A2D0N9B0</accession>